<organism evidence="2 3">
    <name type="scientific">Nonomuraea pusilla</name>
    <dbReference type="NCBI Taxonomy" id="46177"/>
    <lineage>
        <taxon>Bacteria</taxon>
        <taxon>Bacillati</taxon>
        <taxon>Actinomycetota</taxon>
        <taxon>Actinomycetes</taxon>
        <taxon>Streptosporangiales</taxon>
        <taxon>Streptosporangiaceae</taxon>
        <taxon>Nonomuraea</taxon>
    </lineage>
</organism>
<evidence type="ECO:0000313" key="2">
    <source>
        <dbReference type="EMBL" id="SEL70000.1"/>
    </source>
</evidence>
<reference evidence="2 3" key="1">
    <citation type="submission" date="2016-10" db="EMBL/GenBank/DDBJ databases">
        <authorList>
            <person name="de Groot N.N."/>
        </authorList>
    </citation>
    <scope>NUCLEOTIDE SEQUENCE [LARGE SCALE GENOMIC DNA]</scope>
    <source>
        <strain evidence="2 3">DSM 43357</strain>
    </source>
</reference>
<gene>
    <name evidence="2" type="ORF">SAMN05660976_03136</name>
</gene>
<keyword evidence="3" id="KW-1185">Reference proteome</keyword>
<dbReference type="AlphaFoldDB" id="A0A1H7SBK3"/>
<feature type="transmembrane region" description="Helical" evidence="1">
    <location>
        <begin position="132"/>
        <end position="153"/>
    </location>
</feature>
<keyword evidence="1" id="KW-0812">Transmembrane</keyword>
<dbReference type="EMBL" id="FOBF01000006">
    <property type="protein sequence ID" value="SEL70000.1"/>
    <property type="molecule type" value="Genomic_DNA"/>
</dbReference>
<evidence type="ECO:0000313" key="3">
    <source>
        <dbReference type="Proteomes" id="UP000198953"/>
    </source>
</evidence>
<proteinExistence type="predicted"/>
<evidence type="ECO:0000256" key="1">
    <source>
        <dbReference type="SAM" id="Phobius"/>
    </source>
</evidence>
<dbReference type="OrthoDB" id="3544058at2"/>
<evidence type="ECO:0008006" key="4">
    <source>
        <dbReference type="Google" id="ProtNLM"/>
    </source>
</evidence>
<dbReference type="Proteomes" id="UP000198953">
    <property type="component" value="Unassembled WGS sequence"/>
</dbReference>
<sequence>MADHLKPAPAPPRAGRGYALSVVLAGALLAFCAVLPWAGVEARSAVIGGAISSDVRGIDDAAGLWTLAAGLAVLAAGVAGLLSRPRVAALAALPAVLAAVLLVRFAAAPRQIGDRLSLDLGGLLSVQPVIRIGWYAALATAVAAVVLSVLALTRRARRS</sequence>
<feature type="transmembrane region" description="Helical" evidence="1">
    <location>
        <begin position="18"/>
        <end position="38"/>
    </location>
</feature>
<keyword evidence="1" id="KW-1133">Transmembrane helix</keyword>
<feature type="transmembrane region" description="Helical" evidence="1">
    <location>
        <begin position="62"/>
        <end position="82"/>
    </location>
</feature>
<accession>A0A1H7SBK3</accession>
<name>A0A1H7SBK3_9ACTN</name>
<feature type="transmembrane region" description="Helical" evidence="1">
    <location>
        <begin position="89"/>
        <end position="112"/>
    </location>
</feature>
<protein>
    <recommendedName>
        <fullName evidence="4">Tryptophan-associated transmembrane protein (Trp_oprn_chp)</fullName>
    </recommendedName>
</protein>
<dbReference type="RefSeq" id="WP_055503467.1">
    <property type="nucleotide sequence ID" value="NZ_BBZG01000001.1"/>
</dbReference>
<keyword evidence="1" id="KW-0472">Membrane</keyword>